<sequence length="252" mass="28991">MDLSQEYNVNCLITSNSILCNTIGKLEKRVSEAENRIAMLNNVIADKDRQLDVLYHKMNELYNILRQKEDQIENLIAGNKHTIPVIKVSASNLVPLVKVPAPCRPSTSKTTTPEQQLRDSISADDLKNDEVKSEDGYENYTDKYKTPTICVTRSGSIIKAVTAQTIYVETLKKKSEINLDNIVVEINCKQPQKLWDETMKVCHHKYRNKVKLLRKSLCFNSVRDAKIFSDEIAHLYRNLNLWDCNKQYVLDQ</sequence>
<keyword evidence="3" id="KW-1185">Reference proteome</keyword>
<dbReference type="OrthoDB" id="10010at10239"/>
<proteinExistence type="predicted"/>
<protein>
    <submittedName>
        <fullName evidence="2">Bro-A</fullName>
    </submittedName>
</protein>
<organism evidence="2 3">
    <name type="scientific">Mocis latipes granulovirus</name>
    <dbReference type="NCBI Taxonomy" id="2072024"/>
    <lineage>
        <taxon>Viruses</taxon>
        <taxon>Viruses incertae sedis</taxon>
        <taxon>Naldaviricetes</taxon>
        <taxon>Lefavirales</taxon>
        <taxon>Baculoviridae</taxon>
        <taxon>Betabaculovirus</taxon>
        <taxon>Betabaculovirus molatipedis</taxon>
    </lineage>
</organism>
<name>A0A162GVM8_9BBAC</name>
<dbReference type="Proteomes" id="UP000202962">
    <property type="component" value="Segment"/>
</dbReference>
<evidence type="ECO:0000256" key="1">
    <source>
        <dbReference type="SAM" id="Coils"/>
    </source>
</evidence>
<dbReference type="KEGG" id="vg:27429770"/>
<accession>A0A162GVM8</accession>
<reference evidence="2 3" key="1">
    <citation type="submission" date="2015-03" db="EMBL/GenBank/DDBJ databases">
        <title>The complete genome sequence of Mocis sp. granulovirus.</title>
        <authorList>
            <person name="Ardisson-Araujo D.M.P."/>
            <person name="Melo F.L."/>
            <person name="Sosa-Gomez D.R."/>
            <person name="Ribeiro B.M."/>
        </authorList>
    </citation>
    <scope>NUCLEOTIDE SEQUENCE [LARGE SCALE GENOMIC DNA]</scope>
    <source>
        <strain evidence="2">Southern Brazil</strain>
    </source>
</reference>
<keyword evidence="1" id="KW-0175">Coiled coil</keyword>
<evidence type="ECO:0000313" key="3">
    <source>
        <dbReference type="Proteomes" id="UP000202962"/>
    </source>
</evidence>
<dbReference type="EMBL" id="KR011718">
    <property type="protein sequence ID" value="AKR17430.1"/>
    <property type="molecule type" value="Genomic_DNA"/>
</dbReference>
<evidence type="ECO:0000313" key="2">
    <source>
        <dbReference type="EMBL" id="AKR17430.1"/>
    </source>
</evidence>
<feature type="coiled-coil region" evidence="1">
    <location>
        <begin position="16"/>
        <end position="78"/>
    </location>
</feature>